<dbReference type="Proteomes" id="UP000707071">
    <property type="component" value="Unassembled WGS sequence"/>
</dbReference>
<evidence type="ECO:0000256" key="1">
    <source>
        <dbReference type="SAM" id="MobiDB-lite"/>
    </source>
</evidence>
<feature type="compositionally biased region" description="Basic residues" evidence="1">
    <location>
        <begin position="76"/>
        <end position="89"/>
    </location>
</feature>
<dbReference type="EMBL" id="SRRH01000894">
    <property type="protein sequence ID" value="KAG6284309.1"/>
    <property type="molecule type" value="Genomic_DNA"/>
</dbReference>
<accession>A0A9P7TZF6</accession>
<dbReference type="Pfam" id="PF25438">
    <property type="entry name" value="DUF7896"/>
    <property type="match status" value="1"/>
</dbReference>
<evidence type="ECO:0000313" key="4">
    <source>
        <dbReference type="Proteomes" id="UP000707071"/>
    </source>
</evidence>
<name>A0A9P7TZF6_9HYPO</name>
<sequence length="222" mass="24796">MSAASTAMPFSPAEPPMQRSETNVSAASTAWLEFNTELNPLDRETRGQLETETANVSNIELGDLPSNSEAASLTRRPSKGKKGSKRKPGRRCICPDCMTMEKSVTFRGDYEFQRHYKTKHRAYVKFVCRDPTEAGTVSKLSVIQPLSKCKVCAMGKEYSTDYNAAAHLRKGHFTNEPSRNRNSVKEPGGEKRGGMVGQNQDPMAGLKLKDLRPWIVEVRNRR</sequence>
<dbReference type="AlphaFoldDB" id="A0A9P7TZF6"/>
<comment type="caution">
    <text evidence="3">The sequence shown here is derived from an EMBL/GenBank/DDBJ whole genome shotgun (WGS) entry which is preliminary data.</text>
</comment>
<reference evidence="3 4" key="1">
    <citation type="journal article" date="2020" name="bioRxiv">
        <title>Whole genome comparisons of ergot fungi reveals the divergence and evolution of species within the genus Claviceps are the result of varying mechanisms driving genome evolution and host range expansion.</title>
        <authorList>
            <person name="Wyka S.A."/>
            <person name="Mondo S.J."/>
            <person name="Liu M."/>
            <person name="Dettman J."/>
            <person name="Nalam V."/>
            <person name="Broders K.D."/>
        </authorList>
    </citation>
    <scope>NUCLEOTIDE SEQUENCE [LARGE SCALE GENOMIC DNA]</scope>
    <source>
        <strain evidence="3 4">Clav52</strain>
    </source>
</reference>
<keyword evidence="4" id="KW-1185">Reference proteome</keyword>
<proteinExistence type="predicted"/>
<evidence type="ECO:0000313" key="3">
    <source>
        <dbReference type="EMBL" id="KAG6284309.1"/>
    </source>
</evidence>
<organism evidence="3 4">
    <name type="scientific">Claviceps aff. purpurea</name>
    <dbReference type="NCBI Taxonomy" id="1967640"/>
    <lineage>
        <taxon>Eukaryota</taxon>
        <taxon>Fungi</taxon>
        <taxon>Dikarya</taxon>
        <taxon>Ascomycota</taxon>
        <taxon>Pezizomycotina</taxon>
        <taxon>Sordariomycetes</taxon>
        <taxon>Hypocreomycetidae</taxon>
        <taxon>Hypocreales</taxon>
        <taxon>Clavicipitaceae</taxon>
        <taxon>Claviceps</taxon>
    </lineage>
</organism>
<dbReference type="PANTHER" id="PTHR42031">
    <property type="entry name" value="KEY LIME PATHOGENICITY PROTEIN"/>
    <property type="match status" value="1"/>
</dbReference>
<feature type="compositionally biased region" description="Basic and acidic residues" evidence="1">
    <location>
        <begin position="183"/>
        <end position="193"/>
    </location>
</feature>
<feature type="region of interest" description="Disordered" evidence="1">
    <location>
        <begin position="1"/>
        <end position="89"/>
    </location>
</feature>
<feature type="compositionally biased region" description="Polar residues" evidence="1">
    <location>
        <begin position="19"/>
        <end position="28"/>
    </location>
</feature>
<feature type="compositionally biased region" description="Basic and acidic residues" evidence="1">
    <location>
        <begin position="40"/>
        <end position="49"/>
    </location>
</feature>
<feature type="domain" description="DUF7896" evidence="2">
    <location>
        <begin position="125"/>
        <end position="207"/>
    </location>
</feature>
<protein>
    <recommendedName>
        <fullName evidence="2">DUF7896 domain-containing protein</fullName>
    </recommendedName>
</protein>
<feature type="region of interest" description="Disordered" evidence="1">
    <location>
        <begin position="171"/>
        <end position="205"/>
    </location>
</feature>
<dbReference type="InterPro" id="IPR057218">
    <property type="entry name" value="DUF7896"/>
</dbReference>
<dbReference type="PANTHER" id="PTHR42031:SF1">
    <property type="entry name" value="KEY LIME PATHOGENICITY PROTEIN"/>
    <property type="match status" value="1"/>
</dbReference>
<gene>
    <name evidence="3" type="ORF">E4U09_007991</name>
</gene>
<evidence type="ECO:0000259" key="2">
    <source>
        <dbReference type="Pfam" id="PF25438"/>
    </source>
</evidence>